<feature type="compositionally biased region" description="Low complexity" evidence="1">
    <location>
        <begin position="619"/>
        <end position="645"/>
    </location>
</feature>
<dbReference type="EMBL" id="JAAAUY010000571">
    <property type="protein sequence ID" value="KAF9328368.1"/>
    <property type="molecule type" value="Genomic_DNA"/>
</dbReference>
<keyword evidence="3" id="KW-1185">Reference proteome</keyword>
<feature type="region of interest" description="Disordered" evidence="1">
    <location>
        <begin position="528"/>
        <end position="552"/>
    </location>
</feature>
<feature type="compositionally biased region" description="Basic residues" evidence="1">
    <location>
        <begin position="535"/>
        <end position="552"/>
    </location>
</feature>
<organism evidence="2 3">
    <name type="scientific">Podila minutissima</name>
    <dbReference type="NCBI Taxonomy" id="64525"/>
    <lineage>
        <taxon>Eukaryota</taxon>
        <taxon>Fungi</taxon>
        <taxon>Fungi incertae sedis</taxon>
        <taxon>Mucoromycota</taxon>
        <taxon>Mortierellomycotina</taxon>
        <taxon>Mortierellomycetes</taxon>
        <taxon>Mortierellales</taxon>
        <taxon>Mortierellaceae</taxon>
        <taxon>Podila</taxon>
    </lineage>
</organism>
<name>A0A9P5VK12_9FUNG</name>
<evidence type="ECO:0000313" key="3">
    <source>
        <dbReference type="Proteomes" id="UP000696485"/>
    </source>
</evidence>
<feature type="compositionally biased region" description="Basic and acidic residues" evidence="1">
    <location>
        <begin position="594"/>
        <end position="603"/>
    </location>
</feature>
<reference evidence="2" key="1">
    <citation type="journal article" date="2020" name="Fungal Divers.">
        <title>Resolving the Mortierellaceae phylogeny through synthesis of multi-gene phylogenetics and phylogenomics.</title>
        <authorList>
            <person name="Vandepol N."/>
            <person name="Liber J."/>
            <person name="Desiro A."/>
            <person name="Na H."/>
            <person name="Kennedy M."/>
            <person name="Barry K."/>
            <person name="Grigoriev I.V."/>
            <person name="Miller A.N."/>
            <person name="O'Donnell K."/>
            <person name="Stajich J.E."/>
            <person name="Bonito G."/>
        </authorList>
    </citation>
    <scope>NUCLEOTIDE SEQUENCE</scope>
    <source>
        <strain evidence="2">NVP1</strain>
    </source>
</reference>
<comment type="caution">
    <text evidence="2">The sequence shown here is derived from an EMBL/GenBank/DDBJ whole genome shotgun (WGS) entry which is preliminary data.</text>
</comment>
<feature type="compositionally biased region" description="Polar residues" evidence="1">
    <location>
        <begin position="478"/>
        <end position="490"/>
    </location>
</feature>
<evidence type="ECO:0000256" key="1">
    <source>
        <dbReference type="SAM" id="MobiDB-lite"/>
    </source>
</evidence>
<dbReference type="AlphaFoldDB" id="A0A9P5VK12"/>
<proteinExistence type="predicted"/>
<protein>
    <submittedName>
        <fullName evidence="2">Uncharacterized protein</fullName>
    </submittedName>
</protein>
<feature type="region of interest" description="Disordered" evidence="1">
    <location>
        <begin position="474"/>
        <end position="502"/>
    </location>
</feature>
<accession>A0A9P5VK12</accession>
<evidence type="ECO:0000313" key="2">
    <source>
        <dbReference type="EMBL" id="KAF9328368.1"/>
    </source>
</evidence>
<feature type="region of interest" description="Disordered" evidence="1">
    <location>
        <begin position="413"/>
        <end position="455"/>
    </location>
</feature>
<sequence>MPTNCRNKKRSQYPFIRTNRPNTAEEIGEFTLPAASVPVSNDTNTSAAVPAAAPMNPPLSTTHWIPSSSFRIAGGPRTRKWCFHPARYLPLRRHAVPCSILQQPSPRSQVRKTRRRNRPVRQTYSGVCDFLANVHFTLPDSQRPLSPVSTLPLDAEDDQVVESDSEPLLSSEPDYCSCCESMHVHDSEDEADSVIGDEGEGPHTCESIETYTVVISTKEAKAEVVKCKNDRHIDTFLEAVGAAARDSVHQFKVEVAKGEKQRRFDAYLETVSAAAEAENEVIEVYYCPTPLLPVPFLNTRPRAHEVTGYPSTPSPGRPGSFALDQPVYFISTGRPSISAIGFPGQTAQAALQVPQAALSSPSWLVSEQNYGRTNFESYDSASFESYDNASFESYDSASFESYASGCTTGYAADASDDESDLPSSSCFSSSRSSSPRVSISSSIPAAPPADDPQENHMVSTWYDIAMRPTFLPHVMPSIPTTREPSPTRSGRPTGIDTYPSSHGLSVRAEQSAYVHPSLGPSVRIVYEIRNGKPDKHTRKNPKTSSERKRRRRFLNKLTRMFGGYQNADPIDEQPSCNRGRGNKIPCLDGWTTPKRAESPKRPDTPMPSVMRTGFGQGASSSSMATTATTSPSSKESSSSGFSPFSLFKTKNKDKKKDKGKVKSTDSSSKFFYSRLWSSSSSRTPAVRSFEGPTLCRPVPGLPELKQEAPLTAMDINALLSAMAPDKTLPPVQHYDASAYISPATPQRIFSSVPIIMVPTPRIHALGSTPTDRKSILKVPHNNLVNHTGAGAGTNPVVMPTAPVLKPMSPPVQDVPKLTLGPFALRVVTIEQALDSALAC</sequence>
<feature type="compositionally biased region" description="Low complexity" evidence="1">
    <location>
        <begin position="421"/>
        <end position="444"/>
    </location>
</feature>
<feature type="region of interest" description="Disordered" evidence="1">
    <location>
        <begin position="564"/>
        <end position="647"/>
    </location>
</feature>
<feature type="non-terminal residue" evidence="2">
    <location>
        <position position="1"/>
    </location>
</feature>
<gene>
    <name evidence="2" type="ORF">BG006_008436</name>
</gene>
<dbReference type="Proteomes" id="UP000696485">
    <property type="component" value="Unassembled WGS sequence"/>
</dbReference>